<dbReference type="RefSeq" id="WP_194104941.1">
    <property type="nucleotide sequence ID" value="NZ_JADFFM010000001.1"/>
</dbReference>
<gene>
    <name evidence="1" type="ORF">IRJ18_04140</name>
</gene>
<reference evidence="1 2" key="1">
    <citation type="submission" date="2020-10" db="EMBL/GenBank/DDBJ databases">
        <title>Mucilaginibacter mali sp. nov., isolated from rhizosphere soil of apple orchard.</title>
        <authorList>
            <person name="Lee J.-S."/>
            <person name="Kim H.S."/>
            <person name="Kim J.-S."/>
        </authorList>
    </citation>
    <scope>NUCLEOTIDE SEQUENCE [LARGE SCALE GENOMIC DNA]</scope>
    <source>
        <strain evidence="1 2">KCTC 23157</strain>
    </source>
</reference>
<keyword evidence="2" id="KW-1185">Reference proteome</keyword>
<protein>
    <submittedName>
        <fullName evidence="1">Uncharacterized protein</fullName>
    </submittedName>
</protein>
<dbReference type="EMBL" id="JADFFM010000001">
    <property type="protein sequence ID" value="MBE9665539.1"/>
    <property type="molecule type" value="Genomic_DNA"/>
</dbReference>
<name>A0ABR9XEV7_9SPHI</name>
<comment type="caution">
    <text evidence="1">The sequence shown here is derived from an EMBL/GenBank/DDBJ whole genome shotgun (WGS) entry which is preliminary data.</text>
</comment>
<evidence type="ECO:0000313" key="1">
    <source>
        <dbReference type="EMBL" id="MBE9665539.1"/>
    </source>
</evidence>
<dbReference type="PROSITE" id="PS51257">
    <property type="entry name" value="PROKAR_LIPOPROTEIN"/>
    <property type="match status" value="1"/>
</dbReference>
<sequence>MKTIFIIGLLCLGIVTGCKNTSINSANNRLNSYKTNTRKFNSELAKQLAADPGSFTYTFSNYFVKAGREYLNVSVNRENFQTVIAMLVNNWDKMQGIKNAKGLGYSGAKLQGLQLSVVTNSGHPEFIYQNINAIID</sequence>
<dbReference type="Proteomes" id="UP000632774">
    <property type="component" value="Unassembled WGS sequence"/>
</dbReference>
<proteinExistence type="predicted"/>
<evidence type="ECO:0000313" key="2">
    <source>
        <dbReference type="Proteomes" id="UP000632774"/>
    </source>
</evidence>
<accession>A0ABR9XEV7</accession>
<organism evidence="1 2">
    <name type="scientific">Mucilaginibacter boryungensis</name>
    <dbReference type="NCBI Taxonomy" id="768480"/>
    <lineage>
        <taxon>Bacteria</taxon>
        <taxon>Pseudomonadati</taxon>
        <taxon>Bacteroidota</taxon>
        <taxon>Sphingobacteriia</taxon>
        <taxon>Sphingobacteriales</taxon>
        <taxon>Sphingobacteriaceae</taxon>
        <taxon>Mucilaginibacter</taxon>
    </lineage>
</organism>